<sequence length="499" mass="58416">MSEIRDTETSAYQELMQSGGRPMYPICLLDEVLKDPEGHLSFLLPWQAYPGTGIPDRNVFTKQLARWKAFRSWQKDCRGIRTDEKEFDAYVEDTKRRDPEWRGELNYEHQELMDQHLRRLQAEFEKTPEAKDSNDKGAAFREFVEKRRQRNLEVGCTWPGMTEAEYRQALSVQFNLDKYRRYQAHLGLLALARGKHGFPEYVAKARRRLSEFGLTQTFEFDEDPTRQDKLTTWIKYLYYELLWHDYHERSINRMQREYDEAWEKLVASRVLQSMETDETLRTTESILQRASERQHAEQALAAAEEAARKALLETAKAIHGGSSLSLQQRKQRLKTAYTGLLKAKKTLKIITRRNNLIAEFLQKTRGYSEAKYNLQRQQLLLQWILAQVPHVEEEVNAFNGNNTITSGLDHTHRKKRHPSTSIEDIGIFAHRSNEPWDERPAKRIRINNQGGALGNEDVQLRRSARIAARRSHCLEDKKQASICLRRSARLAAKRSLQRT</sequence>
<dbReference type="STRING" id="759272.G0SAG6"/>
<dbReference type="Proteomes" id="UP000008066">
    <property type="component" value="Unassembled WGS sequence"/>
</dbReference>
<dbReference type="EMBL" id="GL988043">
    <property type="protein sequence ID" value="EGS19738.1"/>
    <property type="molecule type" value="Genomic_DNA"/>
</dbReference>
<evidence type="ECO:0000313" key="2">
    <source>
        <dbReference type="Proteomes" id="UP000008066"/>
    </source>
</evidence>
<dbReference type="HOGENOM" id="CLU_546275_0_0_1"/>
<protein>
    <submittedName>
        <fullName evidence="1">Uncharacterized protein</fullName>
    </submittedName>
</protein>
<dbReference type="OrthoDB" id="4587586at2759"/>
<name>G0SAG6_CHATD</name>
<dbReference type="GeneID" id="18258259"/>
<keyword evidence="2" id="KW-1185">Reference proteome</keyword>
<reference evidence="1 2" key="1">
    <citation type="journal article" date="2011" name="Cell">
        <title>Insight into structure and assembly of the nuclear pore complex by utilizing the genome of a eukaryotic thermophile.</title>
        <authorList>
            <person name="Amlacher S."/>
            <person name="Sarges P."/>
            <person name="Flemming D."/>
            <person name="van Noort V."/>
            <person name="Kunze R."/>
            <person name="Devos D.P."/>
            <person name="Arumugam M."/>
            <person name="Bork P."/>
            <person name="Hurt E."/>
        </authorList>
    </citation>
    <scope>NUCLEOTIDE SEQUENCE [LARGE SCALE GENOMIC DNA]</scope>
    <source>
        <strain evidence="2">DSM 1495 / CBS 144.50 / IMI 039719</strain>
    </source>
</reference>
<dbReference type="AlphaFoldDB" id="G0SAG6"/>
<dbReference type="KEGG" id="cthr:CTHT_0042210"/>
<evidence type="ECO:0000313" key="1">
    <source>
        <dbReference type="EMBL" id="EGS19738.1"/>
    </source>
</evidence>
<dbReference type="RefSeq" id="XP_006694623.1">
    <property type="nucleotide sequence ID" value="XM_006694560.1"/>
</dbReference>
<proteinExistence type="predicted"/>
<accession>G0SAG6</accession>
<organism evidence="2">
    <name type="scientific">Chaetomium thermophilum (strain DSM 1495 / CBS 144.50 / IMI 039719)</name>
    <name type="common">Thermochaetoides thermophila</name>
    <dbReference type="NCBI Taxonomy" id="759272"/>
    <lineage>
        <taxon>Eukaryota</taxon>
        <taxon>Fungi</taxon>
        <taxon>Dikarya</taxon>
        <taxon>Ascomycota</taxon>
        <taxon>Pezizomycotina</taxon>
        <taxon>Sordariomycetes</taxon>
        <taxon>Sordariomycetidae</taxon>
        <taxon>Sordariales</taxon>
        <taxon>Chaetomiaceae</taxon>
        <taxon>Thermochaetoides</taxon>
    </lineage>
</organism>
<gene>
    <name evidence="1" type="ORF">CTHT_0042210</name>
</gene>
<dbReference type="eggNOG" id="ENOG502SUGA">
    <property type="taxonomic scope" value="Eukaryota"/>
</dbReference>